<protein>
    <submittedName>
        <fullName evidence="2">Uncharacterized protein</fullName>
    </submittedName>
</protein>
<accession>A0ABS3JBX3</accession>
<evidence type="ECO:0000256" key="1">
    <source>
        <dbReference type="SAM" id="Phobius"/>
    </source>
</evidence>
<dbReference type="RefSeq" id="WP_207327390.1">
    <property type="nucleotide sequence ID" value="NZ_JAFMYW010000001.1"/>
</dbReference>
<dbReference type="EMBL" id="JAFMYW010000001">
    <property type="protein sequence ID" value="MBO0947482.1"/>
    <property type="molecule type" value="Genomic_DNA"/>
</dbReference>
<keyword evidence="1" id="KW-0812">Transmembrane</keyword>
<reference evidence="2 3" key="1">
    <citation type="submission" date="2021-03" db="EMBL/GenBank/DDBJ databases">
        <title>Fibrella sp. HMF5405 genome sequencing and assembly.</title>
        <authorList>
            <person name="Kang H."/>
            <person name="Kim H."/>
            <person name="Bae S."/>
            <person name="Joh K."/>
        </authorList>
    </citation>
    <scope>NUCLEOTIDE SEQUENCE [LARGE SCALE GENOMIC DNA]</scope>
    <source>
        <strain evidence="2 3">HMF5405</strain>
    </source>
</reference>
<dbReference type="Proteomes" id="UP000664628">
    <property type="component" value="Unassembled WGS sequence"/>
</dbReference>
<organism evidence="2 3">
    <name type="scientific">Fibrella forsythiae</name>
    <dbReference type="NCBI Taxonomy" id="2817061"/>
    <lineage>
        <taxon>Bacteria</taxon>
        <taxon>Pseudomonadati</taxon>
        <taxon>Bacteroidota</taxon>
        <taxon>Cytophagia</taxon>
        <taxon>Cytophagales</taxon>
        <taxon>Spirosomataceae</taxon>
        <taxon>Fibrella</taxon>
    </lineage>
</organism>
<proteinExistence type="predicted"/>
<gene>
    <name evidence="2" type="ORF">J2I46_02750</name>
</gene>
<evidence type="ECO:0000313" key="3">
    <source>
        <dbReference type="Proteomes" id="UP000664628"/>
    </source>
</evidence>
<name>A0ABS3JBX3_9BACT</name>
<keyword evidence="1" id="KW-0472">Membrane</keyword>
<comment type="caution">
    <text evidence="2">The sequence shown here is derived from an EMBL/GenBank/DDBJ whole genome shotgun (WGS) entry which is preliminary data.</text>
</comment>
<feature type="transmembrane region" description="Helical" evidence="1">
    <location>
        <begin position="50"/>
        <end position="71"/>
    </location>
</feature>
<sequence length="81" mass="8427">MTNETTPYRYQFTSRTIGNMEVAKIVADGLVGSNGAGAAASGYFGSGNGLILFGVLVILFGALRMGLSAVIQRSKAIDPIE</sequence>
<keyword evidence="1" id="KW-1133">Transmembrane helix</keyword>
<keyword evidence="3" id="KW-1185">Reference proteome</keyword>
<evidence type="ECO:0000313" key="2">
    <source>
        <dbReference type="EMBL" id="MBO0947482.1"/>
    </source>
</evidence>